<dbReference type="HOGENOM" id="CLU_3336192_0_0_1"/>
<reference evidence="2" key="1">
    <citation type="submission" date="2011-08" db="EMBL/GenBank/DDBJ databases">
        <authorList>
            <person name="Rombauts S."/>
        </authorList>
    </citation>
    <scope>NUCLEOTIDE SEQUENCE</scope>
    <source>
        <strain evidence="2">London</strain>
    </source>
</reference>
<organism evidence="1 2">
    <name type="scientific">Tetranychus urticae</name>
    <name type="common">Two-spotted spider mite</name>
    <dbReference type="NCBI Taxonomy" id="32264"/>
    <lineage>
        <taxon>Eukaryota</taxon>
        <taxon>Metazoa</taxon>
        <taxon>Ecdysozoa</taxon>
        <taxon>Arthropoda</taxon>
        <taxon>Chelicerata</taxon>
        <taxon>Arachnida</taxon>
        <taxon>Acari</taxon>
        <taxon>Acariformes</taxon>
        <taxon>Trombidiformes</taxon>
        <taxon>Prostigmata</taxon>
        <taxon>Eleutherengona</taxon>
        <taxon>Raphignathae</taxon>
        <taxon>Tetranychoidea</taxon>
        <taxon>Tetranychidae</taxon>
        <taxon>Tetranychus</taxon>
    </lineage>
</organism>
<evidence type="ECO:0000313" key="2">
    <source>
        <dbReference type="Proteomes" id="UP000015104"/>
    </source>
</evidence>
<protein>
    <submittedName>
        <fullName evidence="1">Uncharacterized protein</fullName>
    </submittedName>
</protein>
<reference evidence="1" key="2">
    <citation type="submission" date="2015-06" db="UniProtKB">
        <authorList>
            <consortium name="EnsemblMetazoa"/>
        </authorList>
    </citation>
    <scope>IDENTIFICATION</scope>
</reference>
<dbReference type="EMBL" id="CAEY01000249">
    <property type="status" value="NOT_ANNOTATED_CDS"/>
    <property type="molecule type" value="Genomic_DNA"/>
</dbReference>
<proteinExistence type="predicted"/>
<dbReference type="EnsemblMetazoa" id="tetur15g02500.1">
    <property type="protein sequence ID" value="tetur15g02500.1"/>
    <property type="gene ID" value="tetur15g02500"/>
</dbReference>
<dbReference type="AlphaFoldDB" id="T1KMQ6"/>
<keyword evidence="2" id="KW-1185">Reference proteome</keyword>
<sequence>MMITMVKMKDEQPYIFQSEWFNDLTYDTQKTHSCDLNF</sequence>
<dbReference type="Proteomes" id="UP000015104">
    <property type="component" value="Unassembled WGS sequence"/>
</dbReference>
<accession>T1KMQ6</accession>
<evidence type="ECO:0000313" key="1">
    <source>
        <dbReference type="EnsemblMetazoa" id="tetur15g02500.1"/>
    </source>
</evidence>
<name>T1KMQ6_TETUR</name>